<dbReference type="Proteomes" id="UP001066276">
    <property type="component" value="Chromosome 5"/>
</dbReference>
<evidence type="ECO:0000313" key="3">
    <source>
        <dbReference type="Proteomes" id="UP001066276"/>
    </source>
</evidence>
<comment type="caution">
    <text evidence="1">The sequence shown here is derived from an EMBL/GenBank/DDBJ whole genome shotgun (WGS) entry which is preliminary data.</text>
</comment>
<name>A0AAV7RTR5_PLEWA</name>
<gene>
    <name evidence="1" type="ORF">NDU88_008093</name>
    <name evidence="2" type="ORF">NDU88_008094</name>
</gene>
<dbReference type="EMBL" id="JANPWB010000009">
    <property type="protein sequence ID" value="KAJ1155364.1"/>
    <property type="molecule type" value="Genomic_DNA"/>
</dbReference>
<proteinExistence type="predicted"/>
<keyword evidence="3" id="KW-1185">Reference proteome</keyword>
<reference evidence="1" key="1">
    <citation type="journal article" date="2022" name="bioRxiv">
        <title>Sequencing and chromosome-scale assembly of the giantPleurodeles waltlgenome.</title>
        <authorList>
            <person name="Brown T."/>
            <person name="Elewa A."/>
            <person name="Iarovenko S."/>
            <person name="Subramanian E."/>
            <person name="Araus A.J."/>
            <person name="Petzold A."/>
            <person name="Susuki M."/>
            <person name="Suzuki K.-i.T."/>
            <person name="Hayashi T."/>
            <person name="Toyoda A."/>
            <person name="Oliveira C."/>
            <person name="Osipova E."/>
            <person name="Leigh N.D."/>
            <person name="Simon A."/>
            <person name="Yun M.H."/>
        </authorList>
    </citation>
    <scope>NUCLEOTIDE SEQUENCE</scope>
    <source>
        <strain evidence="1">20211129_DDA</strain>
        <tissue evidence="1">Liver</tissue>
    </source>
</reference>
<evidence type="ECO:0000313" key="1">
    <source>
        <dbReference type="EMBL" id="KAJ1155363.1"/>
    </source>
</evidence>
<sequence>MGPSEGAEQQRMVTNLEGWLNKIVALHGLSTFFPLDKERWVLAPVLLLGASTCPVVAKLLHFGDRDTILCISRQTGHYEMLEGDMECWGCHDMYKIPLSCIVCGERLRQWSRADLFPVFSGVKKAELIYMQSVKVSVNE</sequence>
<protein>
    <submittedName>
        <fullName evidence="1">Uncharacterized protein</fullName>
    </submittedName>
</protein>
<accession>A0AAV7RTR5</accession>
<dbReference type="AlphaFoldDB" id="A0AAV7RTR5"/>
<dbReference type="EMBL" id="JANPWB010000009">
    <property type="protein sequence ID" value="KAJ1155363.1"/>
    <property type="molecule type" value="Genomic_DNA"/>
</dbReference>
<organism evidence="1 3">
    <name type="scientific">Pleurodeles waltl</name>
    <name type="common">Iberian ribbed newt</name>
    <dbReference type="NCBI Taxonomy" id="8319"/>
    <lineage>
        <taxon>Eukaryota</taxon>
        <taxon>Metazoa</taxon>
        <taxon>Chordata</taxon>
        <taxon>Craniata</taxon>
        <taxon>Vertebrata</taxon>
        <taxon>Euteleostomi</taxon>
        <taxon>Amphibia</taxon>
        <taxon>Batrachia</taxon>
        <taxon>Caudata</taxon>
        <taxon>Salamandroidea</taxon>
        <taxon>Salamandridae</taxon>
        <taxon>Pleurodelinae</taxon>
        <taxon>Pleurodeles</taxon>
    </lineage>
</organism>
<evidence type="ECO:0000313" key="2">
    <source>
        <dbReference type="EMBL" id="KAJ1155364.1"/>
    </source>
</evidence>